<keyword evidence="4" id="KW-0521">NADP</keyword>
<keyword evidence="3" id="KW-0288">FMN</keyword>
<dbReference type="PANTHER" id="PTHR43303">
    <property type="entry name" value="NADPH DEHYDROGENASE C23G7.10C-RELATED"/>
    <property type="match status" value="1"/>
</dbReference>
<protein>
    <submittedName>
        <fullName evidence="7">NADH:flavin oxidoreductase/NADH oxidase</fullName>
    </submittedName>
</protein>
<dbReference type="PANTHER" id="PTHR43303:SF4">
    <property type="entry name" value="NADPH DEHYDROGENASE C23G7.10C-RELATED"/>
    <property type="match status" value="1"/>
</dbReference>
<reference evidence="7" key="1">
    <citation type="submission" date="2024-05" db="EMBL/GenBank/DDBJ databases">
        <title>Alkalihalobacillus sp. strain MEB203 novel alkaliphilic bacterium from Lonar Lake, India.</title>
        <authorList>
            <person name="Joshi A."/>
            <person name="Thite S."/>
            <person name="Mengade P."/>
        </authorList>
    </citation>
    <scope>NUCLEOTIDE SEQUENCE</scope>
    <source>
        <strain evidence="7">MEB 203</strain>
    </source>
</reference>
<dbReference type="InterPro" id="IPR001155">
    <property type="entry name" value="OxRdtase_FMN_N"/>
</dbReference>
<dbReference type="EMBL" id="JAOTPO010000013">
    <property type="protein sequence ID" value="MDE5415044.1"/>
    <property type="molecule type" value="Genomic_DNA"/>
</dbReference>
<dbReference type="CDD" id="cd02932">
    <property type="entry name" value="OYE_YqiM_FMN"/>
    <property type="match status" value="1"/>
</dbReference>
<evidence type="ECO:0000259" key="6">
    <source>
        <dbReference type="Pfam" id="PF00724"/>
    </source>
</evidence>
<evidence type="ECO:0000256" key="3">
    <source>
        <dbReference type="ARBA" id="ARBA00022643"/>
    </source>
</evidence>
<dbReference type="Pfam" id="PF00724">
    <property type="entry name" value="Oxidored_FMN"/>
    <property type="match status" value="1"/>
</dbReference>
<feature type="domain" description="NADH:flavin oxidoreductase/NADH oxidase N-terminal" evidence="6">
    <location>
        <begin position="4"/>
        <end position="321"/>
    </location>
</feature>
<comment type="cofactor">
    <cofactor evidence="1">
        <name>FMN</name>
        <dbReference type="ChEBI" id="CHEBI:58210"/>
    </cofactor>
</comment>
<evidence type="ECO:0000256" key="2">
    <source>
        <dbReference type="ARBA" id="ARBA00022630"/>
    </source>
</evidence>
<keyword evidence="8" id="KW-1185">Reference proteome</keyword>
<evidence type="ECO:0000313" key="8">
    <source>
        <dbReference type="Proteomes" id="UP001148125"/>
    </source>
</evidence>
<keyword evidence="5" id="KW-0560">Oxidoreductase</keyword>
<dbReference type="InterPro" id="IPR013785">
    <property type="entry name" value="Aldolase_TIM"/>
</dbReference>
<organism evidence="7 8">
    <name type="scientific">Alkalihalobacterium chitinilyticum</name>
    <dbReference type="NCBI Taxonomy" id="2980103"/>
    <lineage>
        <taxon>Bacteria</taxon>
        <taxon>Bacillati</taxon>
        <taxon>Bacillota</taxon>
        <taxon>Bacilli</taxon>
        <taxon>Bacillales</taxon>
        <taxon>Bacillaceae</taxon>
        <taxon>Alkalihalobacterium</taxon>
    </lineage>
</organism>
<dbReference type="InterPro" id="IPR044152">
    <property type="entry name" value="YqjM-like"/>
</dbReference>
<dbReference type="Proteomes" id="UP001148125">
    <property type="component" value="Unassembled WGS sequence"/>
</dbReference>
<gene>
    <name evidence="7" type="ORF">N7Z68_16905</name>
</gene>
<name>A0ABT5VI00_9BACI</name>
<dbReference type="Gene3D" id="3.20.20.70">
    <property type="entry name" value="Aldolase class I"/>
    <property type="match status" value="1"/>
</dbReference>
<dbReference type="SUPFAM" id="SSF51395">
    <property type="entry name" value="FMN-linked oxidoreductases"/>
    <property type="match status" value="1"/>
</dbReference>
<evidence type="ECO:0000256" key="1">
    <source>
        <dbReference type="ARBA" id="ARBA00001917"/>
    </source>
</evidence>
<keyword evidence="2" id="KW-0285">Flavoprotein</keyword>
<sequence length="340" mass="37466">MAKLLETFTYKDLELKNRVVMPPMCQYSAANKDGVPTDWHFIHYTSRAIGGTGFIIIEMTNVEARGRISDHCLGIWSDEHIPAFKRIVDECHKYGAKVGIQIGHAGRKAQDAPDPVSCSPIAFNDQFKTPHELTTEEAEQMVIAFRDGVERAVKAGVDTVELHGAHGYLIHQFASEYTNKRTDKYGEDKFLFGEEVIRAAKSVMPENMTLVMRISAVEYVDGGYDLDYSSEMAKRFQAAGVDIFHITSGGEGPIGSTGRPGAHPGYQVPLASRIKNETGAPVIAVGRLDDPVLGEAVLGNEQADLIAVGRGMLKNPHWANDASLLLEKKPLTPFQYERAY</sequence>
<evidence type="ECO:0000256" key="4">
    <source>
        <dbReference type="ARBA" id="ARBA00022857"/>
    </source>
</evidence>
<dbReference type="RefSeq" id="WP_275119652.1">
    <property type="nucleotide sequence ID" value="NZ_JAOTPO010000013.1"/>
</dbReference>
<accession>A0ABT5VI00</accession>
<evidence type="ECO:0000256" key="5">
    <source>
        <dbReference type="ARBA" id="ARBA00023002"/>
    </source>
</evidence>
<evidence type="ECO:0000313" key="7">
    <source>
        <dbReference type="EMBL" id="MDE5415044.1"/>
    </source>
</evidence>
<comment type="caution">
    <text evidence="7">The sequence shown here is derived from an EMBL/GenBank/DDBJ whole genome shotgun (WGS) entry which is preliminary data.</text>
</comment>
<proteinExistence type="predicted"/>